<keyword evidence="2" id="KW-0132">Cell division</keyword>
<gene>
    <name evidence="12" type="ORF">C5O19_25320</name>
</gene>
<dbReference type="GO" id="GO:0071555">
    <property type="term" value="P:cell wall organization"/>
    <property type="evidence" value="ECO:0007669"/>
    <property type="project" value="UniProtKB-KW"/>
</dbReference>
<feature type="domain" description="Mur ligase central" evidence="11">
    <location>
        <begin position="118"/>
        <end position="292"/>
    </location>
</feature>
<reference evidence="13" key="1">
    <citation type="submission" date="2018-02" db="EMBL/GenBank/DDBJ databases">
        <title>Genome sequencing of Solimonas sp. HR-BB.</title>
        <authorList>
            <person name="Lee Y."/>
            <person name="Jeon C.O."/>
        </authorList>
    </citation>
    <scope>NUCLEOTIDE SEQUENCE [LARGE SCALE GENOMIC DNA]</scope>
    <source>
        <strain evidence="13">HR-U</strain>
    </source>
</reference>
<dbReference type="AlphaFoldDB" id="A0A2S7IEE0"/>
<dbReference type="SUPFAM" id="SSF51984">
    <property type="entry name" value="MurCD N-terminal domain"/>
    <property type="match status" value="1"/>
</dbReference>
<dbReference type="Gene3D" id="3.40.1190.10">
    <property type="entry name" value="Mur-like, catalytic domain"/>
    <property type="match status" value="1"/>
</dbReference>
<keyword evidence="4" id="KW-0067">ATP-binding</keyword>
<organism evidence="12 13">
    <name type="scientific">Siphonobacter curvatus</name>
    <dbReference type="NCBI Taxonomy" id="2094562"/>
    <lineage>
        <taxon>Bacteria</taxon>
        <taxon>Pseudomonadati</taxon>
        <taxon>Bacteroidota</taxon>
        <taxon>Cytophagia</taxon>
        <taxon>Cytophagales</taxon>
        <taxon>Cytophagaceae</taxon>
        <taxon>Siphonobacter</taxon>
    </lineage>
</organism>
<dbReference type="InterPro" id="IPR036565">
    <property type="entry name" value="Mur-like_cat_sf"/>
</dbReference>
<protein>
    <submittedName>
        <fullName evidence="12">Peptidoglycan synthetase</fullName>
    </submittedName>
</protein>
<dbReference type="InterPro" id="IPR036615">
    <property type="entry name" value="Mur_ligase_C_dom_sf"/>
</dbReference>
<dbReference type="InterPro" id="IPR004101">
    <property type="entry name" value="Mur_ligase_C"/>
</dbReference>
<keyword evidence="13" id="KW-1185">Reference proteome</keyword>
<dbReference type="EMBL" id="PTRA01000011">
    <property type="protein sequence ID" value="PQA53012.1"/>
    <property type="molecule type" value="Genomic_DNA"/>
</dbReference>
<sequence>MTLSSEITPSQRIHFIAIGGAAMHNLALVLHQKGILVTGSDDEIYEPAQSRLQQAGLLPDQMGWFPEKITPELDAVILGMHARADNPELLKAQELGIRVYSYPEFVYQQSLNKQRVVIAGSHGKTTTTAIILHVLKFFNRKFDYLVGARVAGFDTMVKLSDDAPVIVIEGDEYFSSPIDRQPKFLHYHPHITLISGIAWDHINVYPEFEEYVRQFELLAEDSPKGGMLIYDDTDDVISVICKKERPDVQPFGYGQHPHVIRDGLTYLLKPNGEEVPLKIFGGHNMKNLNGARIVLEKLGVEDFMFYEAIQSFTGAANRLERVGENEQTVIFRDFAHAPSKLEATSTAVKSQFPERKLVAVVELHTFSSLNKYFLPQYKGKFNTPDVAAVYYSPHTIEHKKLTPISPEDIIEAFGNPALKVFTDNQALKEFLLSQQWNESNLLLMSSGTFDGLNIPELVKEVLG</sequence>
<dbReference type="Proteomes" id="UP000239590">
    <property type="component" value="Unassembled WGS sequence"/>
</dbReference>
<dbReference type="GO" id="GO:0005524">
    <property type="term" value="F:ATP binding"/>
    <property type="evidence" value="ECO:0007669"/>
    <property type="project" value="UniProtKB-KW"/>
</dbReference>
<evidence type="ECO:0000256" key="1">
    <source>
        <dbReference type="ARBA" id="ARBA00022598"/>
    </source>
</evidence>
<evidence type="ECO:0000259" key="9">
    <source>
        <dbReference type="Pfam" id="PF01225"/>
    </source>
</evidence>
<evidence type="ECO:0000256" key="2">
    <source>
        <dbReference type="ARBA" id="ARBA00022618"/>
    </source>
</evidence>
<dbReference type="Pfam" id="PF01225">
    <property type="entry name" value="Mur_ligase"/>
    <property type="match status" value="1"/>
</dbReference>
<dbReference type="GO" id="GO:0016881">
    <property type="term" value="F:acid-amino acid ligase activity"/>
    <property type="evidence" value="ECO:0007669"/>
    <property type="project" value="InterPro"/>
</dbReference>
<dbReference type="Gene3D" id="3.40.50.720">
    <property type="entry name" value="NAD(P)-binding Rossmann-like Domain"/>
    <property type="match status" value="1"/>
</dbReference>
<feature type="domain" description="Mur ligase C-terminal" evidence="10">
    <location>
        <begin position="317"/>
        <end position="444"/>
    </location>
</feature>
<dbReference type="SUPFAM" id="SSF53244">
    <property type="entry name" value="MurD-like peptide ligases, peptide-binding domain"/>
    <property type="match status" value="1"/>
</dbReference>
<keyword evidence="6" id="KW-0573">Peptidoglycan synthesis</keyword>
<proteinExistence type="predicted"/>
<dbReference type="Gene3D" id="3.90.190.20">
    <property type="entry name" value="Mur ligase, C-terminal domain"/>
    <property type="match status" value="1"/>
</dbReference>
<dbReference type="Pfam" id="PF08245">
    <property type="entry name" value="Mur_ligase_M"/>
    <property type="match status" value="1"/>
</dbReference>
<dbReference type="InterPro" id="IPR050061">
    <property type="entry name" value="MurCDEF_pg_biosynth"/>
</dbReference>
<evidence type="ECO:0000256" key="7">
    <source>
        <dbReference type="ARBA" id="ARBA00023306"/>
    </source>
</evidence>
<evidence type="ECO:0000256" key="8">
    <source>
        <dbReference type="ARBA" id="ARBA00023316"/>
    </source>
</evidence>
<evidence type="ECO:0000259" key="10">
    <source>
        <dbReference type="Pfam" id="PF02875"/>
    </source>
</evidence>
<dbReference type="InterPro" id="IPR000713">
    <property type="entry name" value="Mur_ligase_N"/>
</dbReference>
<keyword evidence="3" id="KW-0547">Nucleotide-binding</keyword>
<evidence type="ECO:0000313" key="13">
    <source>
        <dbReference type="Proteomes" id="UP000239590"/>
    </source>
</evidence>
<dbReference type="OrthoDB" id="9804126at2"/>
<keyword evidence="5" id="KW-0133">Cell shape</keyword>
<keyword evidence="8" id="KW-0961">Cell wall biogenesis/degradation</keyword>
<keyword evidence="7" id="KW-0131">Cell cycle</keyword>
<evidence type="ECO:0000256" key="4">
    <source>
        <dbReference type="ARBA" id="ARBA00022840"/>
    </source>
</evidence>
<name>A0A2S7IEE0_9BACT</name>
<dbReference type="GO" id="GO:0009252">
    <property type="term" value="P:peptidoglycan biosynthetic process"/>
    <property type="evidence" value="ECO:0007669"/>
    <property type="project" value="UniProtKB-KW"/>
</dbReference>
<evidence type="ECO:0000256" key="3">
    <source>
        <dbReference type="ARBA" id="ARBA00022741"/>
    </source>
</evidence>
<feature type="domain" description="Mur ligase N-terminal catalytic" evidence="9">
    <location>
        <begin position="12"/>
        <end position="108"/>
    </location>
</feature>
<dbReference type="GO" id="GO:0008360">
    <property type="term" value="P:regulation of cell shape"/>
    <property type="evidence" value="ECO:0007669"/>
    <property type="project" value="UniProtKB-KW"/>
</dbReference>
<dbReference type="InterPro" id="IPR013221">
    <property type="entry name" value="Mur_ligase_cen"/>
</dbReference>
<dbReference type="PANTHER" id="PTHR43445:SF5">
    <property type="entry name" value="UDP-N-ACETYLMURAMATE--L-ALANYL-GAMMA-D-GLUTAMYL-MESO-2,6-DIAMINOHEPTANDIOATE LIGASE"/>
    <property type="match status" value="1"/>
</dbReference>
<keyword evidence="1" id="KW-0436">Ligase</keyword>
<evidence type="ECO:0000256" key="6">
    <source>
        <dbReference type="ARBA" id="ARBA00022984"/>
    </source>
</evidence>
<dbReference type="RefSeq" id="WP_104716167.1">
    <property type="nucleotide sequence ID" value="NZ_PTRA01000011.1"/>
</dbReference>
<dbReference type="SUPFAM" id="SSF53623">
    <property type="entry name" value="MurD-like peptide ligases, catalytic domain"/>
    <property type="match status" value="1"/>
</dbReference>
<evidence type="ECO:0000313" key="12">
    <source>
        <dbReference type="EMBL" id="PQA53012.1"/>
    </source>
</evidence>
<dbReference type="PANTHER" id="PTHR43445">
    <property type="entry name" value="UDP-N-ACETYLMURAMATE--L-ALANINE LIGASE-RELATED"/>
    <property type="match status" value="1"/>
</dbReference>
<dbReference type="GO" id="GO:0051301">
    <property type="term" value="P:cell division"/>
    <property type="evidence" value="ECO:0007669"/>
    <property type="project" value="UniProtKB-KW"/>
</dbReference>
<dbReference type="Pfam" id="PF02875">
    <property type="entry name" value="Mur_ligase_C"/>
    <property type="match status" value="1"/>
</dbReference>
<comment type="caution">
    <text evidence="12">The sequence shown here is derived from an EMBL/GenBank/DDBJ whole genome shotgun (WGS) entry which is preliminary data.</text>
</comment>
<evidence type="ECO:0000259" key="11">
    <source>
        <dbReference type="Pfam" id="PF08245"/>
    </source>
</evidence>
<accession>A0A2S7IEE0</accession>
<evidence type="ECO:0000256" key="5">
    <source>
        <dbReference type="ARBA" id="ARBA00022960"/>
    </source>
</evidence>